<dbReference type="Pfam" id="PF13426">
    <property type="entry name" value="PAS_9"/>
    <property type="match status" value="1"/>
</dbReference>
<dbReference type="InterPro" id="IPR038318">
    <property type="entry name" value="KdpD_sf"/>
</dbReference>
<dbReference type="InterPro" id="IPR000014">
    <property type="entry name" value="PAS"/>
</dbReference>
<feature type="domain" description="PAS" evidence="16">
    <location>
        <begin position="140"/>
        <end position="193"/>
    </location>
</feature>
<feature type="transmembrane region" description="Helical" evidence="14">
    <location>
        <begin position="44"/>
        <end position="70"/>
    </location>
</feature>
<dbReference type="InterPro" id="IPR052162">
    <property type="entry name" value="Sensor_kinase/Photoreceptor"/>
</dbReference>
<comment type="subcellular location">
    <subcellularLocation>
        <location evidence="2">Membrane</location>
        <topology evidence="2">Multi-pass membrane protein</topology>
    </subcellularLocation>
</comment>
<dbReference type="KEGG" id="sfu:Sfum_1447"/>
<dbReference type="CDD" id="cd00082">
    <property type="entry name" value="HisKA"/>
    <property type="match status" value="1"/>
</dbReference>
<keyword evidence="9" id="KW-0067">ATP-binding</keyword>
<proteinExistence type="predicted"/>
<dbReference type="InParanoid" id="A0LI86"/>
<dbReference type="NCBIfam" id="TIGR00229">
    <property type="entry name" value="sensory_box"/>
    <property type="match status" value="2"/>
</dbReference>
<feature type="coiled-coil region" evidence="13">
    <location>
        <begin position="779"/>
        <end position="806"/>
    </location>
</feature>
<dbReference type="GO" id="GO:0006355">
    <property type="term" value="P:regulation of DNA-templated transcription"/>
    <property type="evidence" value="ECO:0007669"/>
    <property type="project" value="InterPro"/>
</dbReference>
<dbReference type="Gene3D" id="1.20.120.620">
    <property type="entry name" value="Backbone structure of the membrane domain of e. Coli histidine kinase receptor kdpd"/>
    <property type="match status" value="1"/>
</dbReference>
<dbReference type="InterPro" id="IPR003594">
    <property type="entry name" value="HATPase_dom"/>
</dbReference>
<protein>
    <recommendedName>
        <fullName evidence="3">histidine kinase</fullName>
        <ecNumber evidence="3">2.7.13.3</ecNumber>
    </recommendedName>
</protein>
<dbReference type="InterPro" id="IPR036097">
    <property type="entry name" value="HisK_dim/P_sf"/>
</dbReference>
<feature type="domain" description="PAC" evidence="17">
    <location>
        <begin position="212"/>
        <end position="268"/>
    </location>
</feature>
<dbReference type="EMBL" id="CP000478">
    <property type="protein sequence ID" value="ABK17138.1"/>
    <property type="molecule type" value="Genomic_DNA"/>
</dbReference>
<dbReference type="PROSITE" id="PS50109">
    <property type="entry name" value="HIS_KIN"/>
    <property type="match status" value="1"/>
</dbReference>
<dbReference type="SMART" id="SM00086">
    <property type="entry name" value="PAC"/>
    <property type="match status" value="3"/>
</dbReference>
<feature type="domain" description="PAC" evidence="17">
    <location>
        <begin position="343"/>
        <end position="395"/>
    </location>
</feature>
<dbReference type="InterPro" id="IPR001610">
    <property type="entry name" value="PAC"/>
</dbReference>
<dbReference type="PANTHER" id="PTHR43304:SF1">
    <property type="entry name" value="PAC DOMAIN-CONTAINING PROTEIN"/>
    <property type="match status" value="1"/>
</dbReference>
<sequence length="1028" mass="116670">MMWYRTERPIWLRLGVGVLLPVIAAVIRWHFLETLGFRATFTTFYPAVAVAALYGRFGAGFIATAVSALLADYFWIEPVGQFAIAPFADRLSVAVFLANGTLISCLAEAAYRAQARAFKTEQQSRLSAEREKAAVELQQSERKYRELVQNANSAIVRWNSGGTIAFFNEYAQTFFGYREDEILGKHVSVLLPETESAGTDSTALALDVVRYPERYVSIINENIRRDGSRVWMAWTHKAIFDESGAVSEILAVGTDITARRQAEEKLKHASEFATAILDTVDGLIIVLDRNGRIVRFNAACERLTGWRVDEVIGRCFWEFLVPEEQRRGVLQVFQGLTTGKFPSRHENEWILRDGSRRWITWANSCLLDAKGDIVHVIGTGIDITERQRAEQALRESERLARDQEAQIMAILDAAPAMIWTAHDRECRSISGNRAARELSRVDETANMSKTGPEREHLAHYSIYKDGRELAPEELPIQVVASTGREFRDYSLEFVLKDGPRYSLLGNVIPLIDSEGSPSGAIAAFMDITERKLMEEELRKSRDELEIRVRERTEELAAERQLFFDVLETLPVYVCLLTPEYHVPFANKVFRDRFGASKGLRCFEHLFGRSEPCEICDTYAVLKTSTPHRWEWEGPDGRSYSVFDFPFIDAKGSQLILEMGIDVTERKQAEEALKTERQRLFDVLETLPVMICLLTPDHHVAFSNRSFREKFGESQGRHCYEYRFGLNEPCNFCESYRVAETGRSHHWEVTVPDGTIIDAHDFPFIDVDGSPMILEMDFDITEFREAERELKATVAKLEQLNQELQEFAFIASHDLQEPLRKIQTFGEMLVRRKKDSLDAEGKNLLERIIKGANRMAELLHALRTYSRSGTSQLIHKPVSLSEVARGAASALEYWISKTNAKVEIGDLPTVDADESLLHQLFQNLISNSIKYRKESEPPVIKISGSVIDHQCRISVQDNGIGFDPCYSDQIFKPFQRLHGKDSPYSGTGMGLTICRKIVARHNGEITVESEPGRGSTFKVTLPLKQQKRA</sequence>
<evidence type="ECO:0000256" key="3">
    <source>
        <dbReference type="ARBA" id="ARBA00012438"/>
    </source>
</evidence>
<evidence type="ECO:0000256" key="7">
    <source>
        <dbReference type="ARBA" id="ARBA00022741"/>
    </source>
</evidence>
<keyword evidence="12 14" id="KW-0472">Membrane</keyword>
<evidence type="ECO:0000313" key="18">
    <source>
        <dbReference type="EMBL" id="ABK17138.1"/>
    </source>
</evidence>
<feature type="coiled-coil region" evidence="13">
    <location>
        <begin position="534"/>
        <end position="561"/>
    </location>
</feature>
<accession>A0LI86</accession>
<organism evidence="18 19">
    <name type="scientific">Syntrophobacter fumaroxidans (strain DSM 10017 / MPOB)</name>
    <dbReference type="NCBI Taxonomy" id="335543"/>
    <lineage>
        <taxon>Bacteria</taxon>
        <taxon>Pseudomonadati</taxon>
        <taxon>Thermodesulfobacteriota</taxon>
        <taxon>Syntrophobacteria</taxon>
        <taxon>Syntrophobacterales</taxon>
        <taxon>Syntrophobacteraceae</taxon>
        <taxon>Syntrophobacter</taxon>
    </lineage>
</organism>
<keyword evidence="7" id="KW-0547">Nucleotide-binding</keyword>
<dbReference type="InterPro" id="IPR036890">
    <property type="entry name" value="HATPase_C_sf"/>
</dbReference>
<dbReference type="HOGENOM" id="CLU_303209_0_0_7"/>
<evidence type="ECO:0000256" key="1">
    <source>
        <dbReference type="ARBA" id="ARBA00000085"/>
    </source>
</evidence>
<dbReference type="PANTHER" id="PTHR43304">
    <property type="entry name" value="PHYTOCHROME-LIKE PROTEIN CPH1"/>
    <property type="match status" value="1"/>
</dbReference>
<evidence type="ECO:0000256" key="13">
    <source>
        <dbReference type="SAM" id="Coils"/>
    </source>
</evidence>
<dbReference type="PROSITE" id="PS50112">
    <property type="entry name" value="PAS"/>
    <property type="match status" value="2"/>
</dbReference>
<keyword evidence="6 14" id="KW-0812">Transmembrane</keyword>
<feature type="transmembrane region" description="Helical" evidence="14">
    <location>
        <begin position="12"/>
        <end position="32"/>
    </location>
</feature>
<keyword evidence="13" id="KW-0175">Coiled coil</keyword>
<dbReference type="InterPro" id="IPR004358">
    <property type="entry name" value="Sig_transdc_His_kin-like_C"/>
</dbReference>
<evidence type="ECO:0000259" key="16">
    <source>
        <dbReference type="PROSITE" id="PS50112"/>
    </source>
</evidence>
<comment type="catalytic activity">
    <reaction evidence="1">
        <text>ATP + protein L-histidine = ADP + protein N-phospho-L-histidine.</text>
        <dbReference type="EC" id="2.7.13.3"/>
    </reaction>
</comment>
<dbReference type="CDD" id="cd00130">
    <property type="entry name" value="PAS"/>
    <property type="match status" value="2"/>
</dbReference>
<keyword evidence="11" id="KW-0902">Two-component regulatory system</keyword>
<dbReference type="InterPro" id="IPR003661">
    <property type="entry name" value="HisK_dim/P_dom"/>
</dbReference>
<keyword evidence="5 18" id="KW-0808">Transferase</keyword>
<evidence type="ECO:0000259" key="15">
    <source>
        <dbReference type="PROSITE" id="PS50109"/>
    </source>
</evidence>
<feature type="domain" description="PAS" evidence="16">
    <location>
        <begin position="269"/>
        <end position="325"/>
    </location>
</feature>
<dbReference type="EC" id="2.7.13.3" evidence="3"/>
<reference evidence="18 19" key="1">
    <citation type="submission" date="2006-10" db="EMBL/GenBank/DDBJ databases">
        <title>Complete sequence of Syntrophobacter fumaroxidans MPOB.</title>
        <authorList>
            <consortium name="US DOE Joint Genome Institute"/>
            <person name="Copeland A."/>
            <person name="Lucas S."/>
            <person name="Lapidus A."/>
            <person name="Barry K."/>
            <person name="Detter J.C."/>
            <person name="Glavina del Rio T."/>
            <person name="Hammon N."/>
            <person name="Israni S."/>
            <person name="Pitluck S."/>
            <person name="Goltsman E.G."/>
            <person name="Martinez M."/>
            <person name="Schmutz J."/>
            <person name="Larimer F."/>
            <person name="Land M."/>
            <person name="Hauser L."/>
            <person name="Kyrpides N."/>
            <person name="Kim E."/>
            <person name="Boone D.R."/>
            <person name="Brockman F."/>
            <person name="Culley D."/>
            <person name="Ferry J."/>
            <person name="Gunsalus R."/>
            <person name="McInerney M.J."/>
            <person name="Morrison M."/>
            <person name="Plugge C."/>
            <person name="Rohlin L."/>
            <person name="Scholten J."/>
            <person name="Sieber J."/>
            <person name="Stams A.J.M."/>
            <person name="Worm P."/>
            <person name="Henstra A.M."/>
            <person name="Richardson P."/>
        </authorList>
    </citation>
    <scope>NUCLEOTIDE SEQUENCE [LARGE SCALE GENOMIC DNA]</scope>
    <source>
        <strain evidence="19">DSM 10017 / MPOB</strain>
    </source>
</reference>
<evidence type="ECO:0000256" key="11">
    <source>
        <dbReference type="ARBA" id="ARBA00023012"/>
    </source>
</evidence>
<dbReference type="InterPro" id="IPR025201">
    <property type="entry name" value="KdpD_TM"/>
</dbReference>
<dbReference type="Gene3D" id="1.10.287.130">
    <property type="match status" value="1"/>
</dbReference>
<evidence type="ECO:0000256" key="2">
    <source>
        <dbReference type="ARBA" id="ARBA00004141"/>
    </source>
</evidence>
<dbReference type="SUPFAM" id="SSF55785">
    <property type="entry name" value="PYP-like sensor domain (PAS domain)"/>
    <property type="match status" value="5"/>
</dbReference>
<name>A0LI86_SYNFM</name>
<dbReference type="Pfam" id="PF00989">
    <property type="entry name" value="PAS"/>
    <property type="match status" value="2"/>
</dbReference>
<dbReference type="eggNOG" id="COG2202">
    <property type="taxonomic scope" value="Bacteria"/>
</dbReference>
<evidence type="ECO:0000256" key="10">
    <source>
        <dbReference type="ARBA" id="ARBA00022989"/>
    </source>
</evidence>
<feature type="domain" description="PAC" evidence="17">
    <location>
        <begin position="487"/>
        <end position="539"/>
    </location>
</feature>
<dbReference type="InterPro" id="IPR005467">
    <property type="entry name" value="His_kinase_dom"/>
</dbReference>
<keyword evidence="19" id="KW-1185">Reference proteome</keyword>
<dbReference type="GO" id="GO:0000155">
    <property type="term" value="F:phosphorelay sensor kinase activity"/>
    <property type="evidence" value="ECO:0007669"/>
    <property type="project" value="InterPro"/>
</dbReference>
<dbReference type="SUPFAM" id="SSF47384">
    <property type="entry name" value="Homodimeric domain of signal transducing histidine kinase"/>
    <property type="match status" value="1"/>
</dbReference>
<dbReference type="Pfam" id="PF02518">
    <property type="entry name" value="HATPase_c"/>
    <property type="match status" value="1"/>
</dbReference>
<evidence type="ECO:0000256" key="9">
    <source>
        <dbReference type="ARBA" id="ARBA00022840"/>
    </source>
</evidence>
<evidence type="ECO:0000256" key="8">
    <source>
        <dbReference type="ARBA" id="ARBA00022777"/>
    </source>
</evidence>
<dbReference type="InterPro" id="IPR013767">
    <property type="entry name" value="PAS_fold"/>
</dbReference>
<dbReference type="Pfam" id="PF00512">
    <property type="entry name" value="HisKA"/>
    <property type="match status" value="1"/>
</dbReference>
<dbReference type="OrthoDB" id="9778628at2"/>
<evidence type="ECO:0000256" key="14">
    <source>
        <dbReference type="SAM" id="Phobius"/>
    </source>
</evidence>
<dbReference type="FunFam" id="3.30.565.10:FF:000006">
    <property type="entry name" value="Sensor histidine kinase WalK"/>
    <property type="match status" value="1"/>
</dbReference>
<dbReference type="InterPro" id="IPR035965">
    <property type="entry name" value="PAS-like_dom_sf"/>
</dbReference>
<dbReference type="SMART" id="SM00387">
    <property type="entry name" value="HATPase_c"/>
    <property type="match status" value="1"/>
</dbReference>
<keyword evidence="8 18" id="KW-0418">Kinase</keyword>
<dbReference type="AlphaFoldDB" id="A0LI86"/>
<evidence type="ECO:0000313" key="19">
    <source>
        <dbReference type="Proteomes" id="UP000001784"/>
    </source>
</evidence>
<dbReference type="eggNOG" id="COG2205">
    <property type="taxonomic scope" value="Bacteria"/>
</dbReference>
<dbReference type="PRINTS" id="PR00344">
    <property type="entry name" value="BCTRLSENSOR"/>
</dbReference>
<evidence type="ECO:0000256" key="12">
    <source>
        <dbReference type="ARBA" id="ARBA00023136"/>
    </source>
</evidence>
<feature type="domain" description="PAC" evidence="17">
    <location>
        <begin position="625"/>
        <end position="674"/>
    </location>
</feature>
<feature type="coiled-coil region" evidence="13">
    <location>
        <begin position="123"/>
        <end position="157"/>
    </location>
</feature>
<dbReference type="GO" id="GO:0005524">
    <property type="term" value="F:ATP binding"/>
    <property type="evidence" value="ECO:0007669"/>
    <property type="project" value="UniProtKB-KW"/>
</dbReference>
<evidence type="ECO:0000256" key="4">
    <source>
        <dbReference type="ARBA" id="ARBA00022553"/>
    </source>
</evidence>
<dbReference type="InterPro" id="IPR000700">
    <property type="entry name" value="PAS-assoc_C"/>
</dbReference>
<dbReference type="Gene3D" id="3.30.450.20">
    <property type="entry name" value="PAS domain"/>
    <property type="match status" value="5"/>
</dbReference>
<dbReference type="SMART" id="SM00388">
    <property type="entry name" value="HisKA"/>
    <property type="match status" value="1"/>
</dbReference>
<keyword evidence="4" id="KW-0597">Phosphoprotein</keyword>
<dbReference type="SMART" id="SM00091">
    <property type="entry name" value="PAS"/>
    <property type="match status" value="3"/>
</dbReference>
<dbReference type="STRING" id="335543.Sfum_1447"/>
<dbReference type="Pfam" id="PF13493">
    <property type="entry name" value="DUF4118"/>
    <property type="match status" value="1"/>
</dbReference>
<evidence type="ECO:0000256" key="5">
    <source>
        <dbReference type="ARBA" id="ARBA00022679"/>
    </source>
</evidence>
<feature type="domain" description="Histidine kinase" evidence="15">
    <location>
        <begin position="809"/>
        <end position="1024"/>
    </location>
</feature>
<keyword evidence="10 14" id="KW-1133">Transmembrane helix</keyword>
<dbReference type="SUPFAM" id="SSF55874">
    <property type="entry name" value="ATPase domain of HSP90 chaperone/DNA topoisomerase II/histidine kinase"/>
    <property type="match status" value="1"/>
</dbReference>
<dbReference type="GO" id="GO:0016020">
    <property type="term" value="C:membrane"/>
    <property type="evidence" value="ECO:0007669"/>
    <property type="project" value="UniProtKB-SubCell"/>
</dbReference>
<dbReference type="eggNOG" id="COG4251">
    <property type="taxonomic scope" value="Bacteria"/>
</dbReference>
<dbReference type="PROSITE" id="PS50113">
    <property type="entry name" value="PAC"/>
    <property type="match status" value="4"/>
</dbReference>
<gene>
    <name evidence="18" type="ordered locus">Sfum_1447</name>
</gene>
<dbReference type="RefSeq" id="WP_011698309.1">
    <property type="nucleotide sequence ID" value="NC_008554.1"/>
</dbReference>
<dbReference type="Proteomes" id="UP000001784">
    <property type="component" value="Chromosome"/>
</dbReference>
<dbReference type="Gene3D" id="3.30.565.10">
    <property type="entry name" value="Histidine kinase-like ATPase, C-terminal domain"/>
    <property type="match status" value="1"/>
</dbReference>
<evidence type="ECO:0000256" key="6">
    <source>
        <dbReference type="ARBA" id="ARBA00022692"/>
    </source>
</evidence>
<evidence type="ECO:0000259" key="17">
    <source>
        <dbReference type="PROSITE" id="PS50113"/>
    </source>
</evidence>